<sequence>MDVTLVCHGALLVITEQARPDDPSTVLRIPLARCAAARIAVEPGLLGAELLQLTLTVRLGRIASVDLPLWFPAQCRTELQRFVDEVTARAGAHDRGRPDESPRTNEPPGAVLEPLTVRRAPDDHDWIAFQDGDNGEVLRVRDDGR</sequence>
<reference evidence="2 3" key="1">
    <citation type="journal article" date="2014" name="Genome Announc.">
        <title>Draft Genome Sequence of Amycolatopsis lurida NRRL 2430, Producer of the Glycopeptide Family Antibiotic Ristocetin.</title>
        <authorList>
            <person name="Kwun M.J."/>
            <person name="Hong H.J."/>
        </authorList>
    </citation>
    <scope>NUCLEOTIDE SEQUENCE [LARGE SCALE GENOMIC DNA]</scope>
    <source>
        <strain evidence="2 3">NRRL 2430</strain>
    </source>
</reference>
<dbReference type="AlphaFoldDB" id="A0A2P2FNW4"/>
<feature type="compositionally biased region" description="Basic and acidic residues" evidence="1">
    <location>
        <begin position="88"/>
        <end position="103"/>
    </location>
</feature>
<dbReference type="Proteomes" id="UP000256220">
    <property type="component" value="Unassembled WGS sequence"/>
</dbReference>
<feature type="region of interest" description="Disordered" evidence="1">
    <location>
        <begin position="88"/>
        <end position="116"/>
    </location>
</feature>
<name>A0A2P2FNW4_AMYLU</name>
<dbReference type="EMBL" id="JFBM01000025">
    <property type="protein sequence ID" value="KFU78405.1"/>
    <property type="molecule type" value="Genomic_DNA"/>
</dbReference>
<comment type="caution">
    <text evidence="2">The sequence shown here is derived from an EMBL/GenBank/DDBJ whole genome shotgun (WGS) entry which is preliminary data.</text>
</comment>
<protein>
    <submittedName>
        <fullName evidence="2">Uncharacterized protein</fullName>
    </submittedName>
</protein>
<evidence type="ECO:0000256" key="1">
    <source>
        <dbReference type="SAM" id="MobiDB-lite"/>
    </source>
</evidence>
<organism evidence="2 3">
    <name type="scientific">Amycolatopsis lurida NRRL 2430</name>
    <dbReference type="NCBI Taxonomy" id="1460371"/>
    <lineage>
        <taxon>Bacteria</taxon>
        <taxon>Bacillati</taxon>
        <taxon>Actinomycetota</taxon>
        <taxon>Actinomycetes</taxon>
        <taxon>Pseudonocardiales</taxon>
        <taxon>Pseudonocardiaceae</taxon>
        <taxon>Amycolatopsis</taxon>
    </lineage>
</organism>
<evidence type="ECO:0000313" key="3">
    <source>
        <dbReference type="Proteomes" id="UP000256220"/>
    </source>
</evidence>
<accession>A0A2P2FNW4</accession>
<gene>
    <name evidence="2" type="ORF">BB31_26225</name>
</gene>
<evidence type="ECO:0000313" key="2">
    <source>
        <dbReference type="EMBL" id="KFU78405.1"/>
    </source>
</evidence>
<proteinExistence type="predicted"/>
<keyword evidence="3" id="KW-1185">Reference proteome</keyword>